<organism evidence="1 2">
    <name type="scientific">Daubentonia madagascariensis</name>
    <name type="common">Aye-aye</name>
    <name type="synonym">Sciurus madagascariensis</name>
    <dbReference type="NCBI Taxonomy" id="31869"/>
    <lineage>
        <taxon>Eukaryota</taxon>
        <taxon>Metazoa</taxon>
        <taxon>Chordata</taxon>
        <taxon>Craniata</taxon>
        <taxon>Vertebrata</taxon>
        <taxon>Euteleostomi</taxon>
        <taxon>Mammalia</taxon>
        <taxon>Eutheria</taxon>
        <taxon>Euarchontoglires</taxon>
        <taxon>Primates</taxon>
        <taxon>Strepsirrhini</taxon>
        <taxon>Chiromyiformes</taxon>
        <taxon>Daubentoniidae</taxon>
        <taxon>Daubentonia</taxon>
    </lineage>
</organism>
<evidence type="ECO:0000313" key="1">
    <source>
        <dbReference type="EMBL" id="KAL2773459.1"/>
    </source>
</evidence>
<feature type="non-terminal residue" evidence="1">
    <location>
        <position position="1"/>
    </location>
</feature>
<gene>
    <name evidence="1" type="ORF">WCI35_021676</name>
</gene>
<keyword evidence="2" id="KW-1185">Reference proteome</keyword>
<evidence type="ECO:0000313" key="2">
    <source>
        <dbReference type="Proteomes" id="UP001610411"/>
    </source>
</evidence>
<comment type="caution">
    <text evidence="1">The sequence shown here is derived from an EMBL/GenBank/DDBJ whole genome shotgun (WGS) entry which is preliminary data.</text>
</comment>
<proteinExistence type="predicted"/>
<protein>
    <submittedName>
        <fullName evidence="1">Collagen alpha-5(IV) chain-like</fullName>
    </submittedName>
</protein>
<accession>A0ABD2E2X2</accession>
<name>A0ABD2E2X2_DAUMA</name>
<feature type="non-terminal residue" evidence="1">
    <location>
        <position position="29"/>
    </location>
</feature>
<dbReference type="Proteomes" id="UP001610411">
    <property type="component" value="Unassembled WGS sequence"/>
</dbReference>
<dbReference type="EMBL" id="JBFSEQ010000007">
    <property type="protein sequence ID" value="KAL2773459.1"/>
    <property type="molecule type" value="Genomic_DNA"/>
</dbReference>
<dbReference type="AlphaFoldDB" id="A0ABD2E2X2"/>
<reference evidence="1 2" key="1">
    <citation type="journal article" date="2024" name="G3 (Bethesda)">
        <title>A hybrid genome assembly of the endangered aye-aye (Daubentonia madagascariensis).</title>
        <authorList>
            <person name="Versoza C.J."/>
            <person name="Pfeifer S.P."/>
        </authorList>
    </citation>
    <scope>NUCLEOTIDE SEQUENCE [LARGE SCALE GENOMIC DNA]</scope>
    <source>
        <strain evidence="1">6821</strain>
    </source>
</reference>
<sequence length="29" mass="3283">NASEQKELEPSQVCSPFLGAWVRFAEEET</sequence>